<dbReference type="PROSITE" id="PS50977">
    <property type="entry name" value="HTH_TETR_2"/>
    <property type="match status" value="1"/>
</dbReference>
<comment type="caution">
    <text evidence="6">The sequence shown here is derived from an EMBL/GenBank/DDBJ whole genome shotgun (WGS) entry which is preliminary data.</text>
</comment>
<evidence type="ECO:0000256" key="3">
    <source>
        <dbReference type="ARBA" id="ARBA00023163"/>
    </source>
</evidence>
<gene>
    <name evidence="6" type="ORF">ACFQ5M_05545</name>
</gene>
<dbReference type="PROSITE" id="PS01081">
    <property type="entry name" value="HTH_TETR_1"/>
    <property type="match status" value="1"/>
</dbReference>
<feature type="domain" description="HTH tetR-type" evidence="5">
    <location>
        <begin position="5"/>
        <end position="65"/>
    </location>
</feature>
<dbReference type="InterPro" id="IPR001647">
    <property type="entry name" value="HTH_TetR"/>
</dbReference>
<organism evidence="6 7">
    <name type="scientific">Agrilactobacillus yilanensis</name>
    <dbReference type="NCBI Taxonomy" id="2485997"/>
    <lineage>
        <taxon>Bacteria</taxon>
        <taxon>Bacillati</taxon>
        <taxon>Bacillota</taxon>
        <taxon>Bacilli</taxon>
        <taxon>Lactobacillales</taxon>
        <taxon>Lactobacillaceae</taxon>
        <taxon>Agrilactobacillus</taxon>
    </lineage>
</organism>
<keyword evidence="2 4" id="KW-0238">DNA-binding</keyword>
<evidence type="ECO:0000313" key="7">
    <source>
        <dbReference type="Proteomes" id="UP001597267"/>
    </source>
</evidence>
<evidence type="ECO:0000259" key="5">
    <source>
        <dbReference type="PROSITE" id="PS50977"/>
    </source>
</evidence>
<dbReference type="EMBL" id="JBHTOP010000011">
    <property type="protein sequence ID" value="MFD1671551.1"/>
    <property type="molecule type" value="Genomic_DNA"/>
</dbReference>
<dbReference type="PANTHER" id="PTHR30055">
    <property type="entry name" value="HTH-TYPE TRANSCRIPTIONAL REGULATOR RUTR"/>
    <property type="match status" value="1"/>
</dbReference>
<evidence type="ECO:0000256" key="2">
    <source>
        <dbReference type="ARBA" id="ARBA00023125"/>
    </source>
</evidence>
<evidence type="ECO:0000313" key="6">
    <source>
        <dbReference type="EMBL" id="MFD1671551.1"/>
    </source>
</evidence>
<dbReference type="Pfam" id="PF00440">
    <property type="entry name" value="TetR_N"/>
    <property type="match status" value="1"/>
</dbReference>
<reference evidence="7" key="1">
    <citation type="journal article" date="2019" name="Int. J. Syst. Evol. Microbiol.">
        <title>The Global Catalogue of Microorganisms (GCM) 10K type strain sequencing project: providing services to taxonomists for standard genome sequencing and annotation.</title>
        <authorList>
            <consortium name="The Broad Institute Genomics Platform"/>
            <consortium name="The Broad Institute Genome Sequencing Center for Infectious Disease"/>
            <person name="Wu L."/>
            <person name="Ma J."/>
        </authorList>
    </citation>
    <scope>NUCLEOTIDE SEQUENCE [LARGE SCALE GENOMIC DNA]</scope>
    <source>
        <strain evidence="7">CCM 8896</strain>
    </source>
</reference>
<accession>A0ABW4J5A2</accession>
<dbReference type="InterPro" id="IPR023772">
    <property type="entry name" value="DNA-bd_HTH_TetR-type_CS"/>
</dbReference>
<dbReference type="InterPro" id="IPR050109">
    <property type="entry name" value="HTH-type_TetR-like_transc_reg"/>
</dbReference>
<sequence length="221" mass="24953">MPTEEERRTQMIVKINQTIVESGFVTLTMDQIAKIMGVSRGKLYQYFPSKEAVIKAVVTRYFKFMTQQTIPEVQTPAEYATAFPQVFLELVTLVASSSAAFRQDLQTMPELAQEFTTRYTAWLKAVADFLAAGQKNQAFQTTVVPALFLIQIEATVPALMDRNRLEQQRLFLNEVLPDYLKMMVSQVVAPEYQGQVQLTAVANQLQQLTAKYQQALLGGLL</sequence>
<dbReference type="RefSeq" id="WP_125715776.1">
    <property type="nucleotide sequence ID" value="NZ_JBHTOP010000011.1"/>
</dbReference>
<dbReference type="Proteomes" id="UP001597267">
    <property type="component" value="Unassembled WGS sequence"/>
</dbReference>
<dbReference type="SUPFAM" id="SSF46689">
    <property type="entry name" value="Homeodomain-like"/>
    <property type="match status" value="1"/>
</dbReference>
<evidence type="ECO:0000256" key="1">
    <source>
        <dbReference type="ARBA" id="ARBA00023015"/>
    </source>
</evidence>
<keyword evidence="7" id="KW-1185">Reference proteome</keyword>
<dbReference type="InterPro" id="IPR009057">
    <property type="entry name" value="Homeodomain-like_sf"/>
</dbReference>
<keyword evidence="3" id="KW-0804">Transcription</keyword>
<name>A0ABW4J5A2_9LACO</name>
<evidence type="ECO:0000256" key="4">
    <source>
        <dbReference type="PROSITE-ProRule" id="PRU00335"/>
    </source>
</evidence>
<dbReference type="PANTHER" id="PTHR30055:SF234">
    <property type="entry name" value="HTH-TYPE TRANSCRIPTIONAL REGULATOR BETI"/>
    <property type="match status" value="1"/>
</dbReference>
<keyword evidence="1" id="KW-0805">Transcription regulation</keyword>
<dbReference type="Gene3D" id="1.10.357.10">
    <property type="entry name" value="Tetracycline Repressor, domain 2"/>
    <property type="match status" value="1"/>
</dbReference>
<protein>
    <submittedName>
        <fullName evidence="6">TetR/AcrR family transcriptional regulator</fullName>
    </submittedName>
</protein>
<proteinExistence type="predicted"/>
<feature type="DNA-binding region" description="H-T-H motif" evidence="4">
    <location>
        <begin position="28"/>
        <end position="47"/>
    </location>
</feature>